<feature type="chain" id="PRO_5045691163" evidence="3">
    <location>
        <begin position="20"/>
        <end position="328"/>
    </location>
</feature>
<evidence type="ECO:0000256" key="2">
    <source>
        <dbReference type="SAM" id="Phobius"/>
    </source>
</evidence>
<feature type="domain" description="Tim44-like" evidence="4">
    <location>
        <begin position="195"/>
        <end position="326"/>
    </location>
</feature>
<keyword evidence="2" id="KW-0472">Membrane</keyword>
<keyword evidence="6" id="KW-1185">Reference proteome</keyword>
<sequence length="328" mass="33284">MKKLFIAVMIAATSLSLMVGDAAARRLGGGSSIGRQSQTVSRQATAPAPTQTSKTAAPAAAPSAAPATAAATAPVAPKPASAWKGMLGGALLGLGAGALLSHFGMGGAMGGMLGSLLMIALLGVAAMFVVRMFRNKASAASPMAPAFGGEGYAPFSTPEIGSRIEPPVQPSALQAIPSQATPSLATPSAAAAATAVTTAAAPWGVPADFDTAGFLRTAKTYFIRLQAAWDKADNNDIREFTTPEMYAELKLQVQERGATPNNTDVVSLNADLLGLETVGSDHLASVKFSGMIKESAEAAAEPFAEVWNLTKPMSGQGGWLLAGIQQLS</sequence>
<organism evidence="5 6">
    <name type="scientific">Undibacterium arcticum</name>
    <dbReference type="NCBI Taxonomy" id="1762892"/>
    <lineage>
        <taxon>Bacteria</taxon>
        <taxon>Pseudomonadati</taxon>
        <taxon>Pseudomonadota</taxon>
        <taxon>Betaproteobacteria</taxon>
        <taxon>Burkholderiales</taxon>
        <taxon>Oxalobacteraceae</taxon>
        <taxon>Undibacterium</taxon>
    </lineage>
</organism>
<proteinExistence type="predicted"/>
<dbReference type="EMBL" id="JBHRTP010000032">
    <property type="protein sequence ID" value="MFC3108561.1"/>
    <property type="molecule type" value="Genomic_DNA"/>
</dbReference>
<name>A0ABV7F2P9_9BURK</name>
<feature type="region of interest" description="Disordered" evidence="1">
    <location>
        <begin position="30"/>
        <end position="61"/>
    </location>
</feature>
<dbReference type="Gene3D" id="3.10.450.240">
    <property type="match status" value="1"/>
</dbReference>
<dbReference type="Proteomes" id="UP001595530">
    <property type="component" value="Unassembled WGS sequence"/>
</dbReference>
<keyword evidence="3" id="KW-0732">Signal</keyword>
<evidence type="ECO:0000259" key="4">
    <source>
        <dbReference type="SMART" id="SM00978"/>
    </source>
</evidence>
<evidence type="ECO:0000256" key="3">
    <source>
        <dbReference type="SAM" id="SignalP"/>
    </source>
</evidence>
<comment type="caution">
    <text evidence="5">The sequence shown here is derived from an EMBL/GenBank/DDBJ whole genome shotgun (WGS) entry which is preliminary data.</text>
</comment>
<evidence type="ECO:0000313" key="5">
    <source>
        <dbReference type="EMBL" id="MFC3108561.1"/>
    </source>
</evidence>
<reference evidence="6" key="1">
    <citation type="journal article" date="2019" name="Int. J. Syst. Evol. Microbiol.">
        <title>The Global Catalogue of Microorganisms (GCM) 10K type strain sequencing project: providing services to taxonomists for standard genome sequencing and annotation.</title>
        <authorList>
            <consortium name="The Broad Institute Genomics Platform"/>
            <consortium name="The Broad Institute Genome Sequencing Center for Infectious Disease"/>
            <person name="Wu L."/>
            <person name="Ma J."/>
        </authorList>
    </citation>
    <scope>NUCLEOTIDE SEQUENCE [LARGE SCALE GENOMIC DNA]</scope>
    <source>
        <strain evidence="6">KCTC 42986</strain>
    </source>
</reference>
<dbReference type="SMART" id="SM00978">
    <property type="entry name" value="Tim44"/>
    <property type="match status" value="1"/>
</dbReference>
<dbReference type="PANTHER" id="PTHR41542:SF1">
    <property type="entry name" value="BLL5807 PROTEIN"/>
    <property type="match status" value="1"/>
</dbReference>
<dbReference type="SUPFAM" id="SSF54427">
    <property type="entry name" value="NTF2-like"/>
    <property type="match status" value="1"/>
</dbReference>
<feature type="compositionally biased region" description="Polar residues" evidence="1">
    <location>
        <begin position="33"/>
        <end position="43"/>
    </location>
</feature>
<keyword evidence="2" id="KW-0812">Transmembrane</keyword>
<keyword evidence="2" id="KW-1133">Transmembrane helix</keyword>
<feature type="transmembrane region" description="Helical" evidence="2">
    <location>
        <begin position="112"/>
        <end position="133"/>
    </location>
</feature>
<dbReference type="RefSeq" id="WP_390322212.1">
    <property type="nucleotide sequence ID" value="NZ_JBHRTP010000032.1"/>
</dbReference>
<dbReference type="InterPro" id="IPR032710">
    <property type="entry name" value="NTF2-like_dom_sf"/>
</dbReference>
<dbReference type="PANTHER" id="PTHR41542">
    <property type="entry name" value="BLL5807 PROTEIN"/>
    <property type="match status" value="1"/>
</dbReference>
<feature type="signal peptide" evidence="3">
    <location>
        <begin position="1"/>
        <end position="19"/>
    </location>
</feature>
<dbReference type="Pfam" id="PF04280">
    <property type="entry name" value="Tim44"/>
    <property type="match status" value="1"/>
</dbReference>
<protein>
    <submittedName>
        <fullName evidence="5">Tim44 domain-containing protein</fullName>
    </submittedName>
</protein>
<feature type="transmembrane region" description="Helical" evidence="2">
    <location>
        <begin position="82"/>
        <end position="100"/>
    </location>
</feature>
<evidence type="ECO:0000313" key="6">
    <source>
        <dbReference type="Proteomes" id="UP001595530"/>
    </source>
</evidence>
<feature type="compositionally biased region" description="Low complexity" evidence="1">
    <location>
        <begin position="44"/>
        <end position="61"/>
    </location>
</feature>
<accession>A0ABV7F2P9</accession>
<dbReference type="InterPro" id="IPR007379">
    <property type="entry name" value="Tim44-like_dom"/>
</dbReference>
<evidence type="ECO:0000256" key="1">
    <source>
        <dbReference type="SAM" id="MobiDB-lite"/>
    </source>
</evidence>
<gene>
    <name evidence="5" type="ORF">ACFOFO_11405</name>
</gene>